<name>A0A327Y6Z2_9RHOB</name>
<gene>
    <name evidence="1" type="ORF">ATI53_10173</name>
</gene>
<protein>
    <recommendedName>
        <fullName evidence="3">RiboL-PSP-HEPN domain-containing protein</fullName>
    </recommendedName>
</protein>
<sequence length="162" mass="18739">MARRKLKEKSRKKPYAEAADDEKVARNWKKTIGLYQRGEYSSATLRAAICMELMTNFAIRDELVTTKGLPLDFVNTLLKDANGIHRKFTGILLPIMEEYEEHVHLKQLWNGPIKQLNERRNRIAHGGEFDSEQPVKKILDDARKAIVEIMDIFGSEQKFPEP</sequence>
<keyword evidence="2" id="KW-1185">Reference proteome</keyword>
<dbReference type="Proteomes" id="UP000249165">
    <property type="component" value="Unassembled WGS sequence"/>
</dbReference>
<evidence type="ECO:0000313" key="1">
    <source>
        <dbReference type="EMBL" id="RAK16918.1"/>
    </source>
</evidence>
<evidence type="ECO:0000313" key="2">
    <source>
        <dbReference type="Proteomes" id="UP000249165"/>
    </source>
</evidence>
<organism evidence="1 2">
    <name type="scientific">Salipiger aestuarii</name>
    <dbReference type="NCBI Taxonomy" id="568098"/>
    <lineage>
        <taxon>Bacteria</taxon>
        <taxon>Pseudomonadati</taxon>
        <taxon>Pseudomonadota</taxon>
        <taxon>Alphaproteobacteria</taxon>
        <taxon>Rhodobacterales</taxon>
        <taxon>Roseobacteraceae</taxon>
        <taxon>Salipiger</taxon>
    </lineage>
</organism>
<dbReference type="RefSeq" id="WP_111550357.1">
    <property type="nucleotide sequence ID" value="NZ_LIQE01000012.1"/>
</dbReference>
<reference evidence="1 2" key="1">
    <citation type="submission" date="2018-06" db="EMBL/GenBank/DDBJ databases">
        <title>Genomic Encyclopedia of Archaeal and Bacterial Type Strains, Phase II (KMG-II): from individual species to whole genera.</title>
        <authorList>
            <person name="Goeker M."/>
        </authorList>
    </citation>
    <scope>NUCLEOTIDE SEQUENCE [LARGE SCALE GENOMIC DNA]</scope>
    <source>
        <strain evidence="1 2">DSM 22011</strain>
    </source>
</reference>
<evidence type="ECO:0008006" key="3">
    <source>
        <dbReference type="Google" id="ProtNLM"/>
    </source>
</evidence>
<dbReference type="AlphaFoldDB" id="A0A327Y6Z2"/>
<accession>A0A327Y6Z2</accession>
<comment type="caution">
    <text evidence="1">The sequence shown here is derived from an EMBL/GenBank/DDBJ whole genome shotgun (WGS) entry which is preliminary data.</text>
</comment>
<dbReference type="EMBL" id="QLMG01000017">
    <property type="protein sequence ID" value="RAK16918.1"/>
    <property type="molecule type" value="Genomic_DNA"/>
</dbReference>
<proteinExistence type="predicted"/>